<accession>A0A386HTS1</accession>
<comment type="similarity">
    <text evidence="1">Belongs to the AHA1 family.</text>
</comment>
<dbReference type="CDD" id="cd07814">
    <property type="entry name" value="SRPBCC_CalC_Aha1-like"/>
    <property type="match status" value="1"/>
</dbReference>
<protein>
    <submittedName>
        <fullName evidence="3">SRPBCC domain-containing protein</fullName>
    </submittedName>
</protein>
<dbReference type="InterPro" id="IPR023393">
    <property type="entry name" value="START-like_dom_sf"/>
</dbReference>
<reference evidence="3 4" key="1">
    <citation type="submission" date="2018-09" db="EMBL/GenBank/DDBJ databases">
        <title>Arachidicoccus sp. nov., a bacterium isolated from soil.</title>
        <authorList>
            <person name="Weon H.-Y."/>
            <person name="Kwon S.-W."/>
            <person name="Lee S.A."/>
        </authorList>
    </citation>
    <scope>NUCLEOTIDE SEQUENCE [LARGE SCALE GENOMIC DNA]</scope>
    <source>
        <strain evidence="3 4">KIS59-12</strain>
    </source>
</reference>
<dbReference type="SUPFAM" id="SSF55961">
    <property type="entry name" value="Bet v1-like"/>
    <property type="match status" value="1"/>
</dbReference>
<proteinExistence type="inferred from homology"/>
<dbReference type="Pfam" id="PF08327">
    <property type="entry name" value="AHSA1"/>
    <property type="match status" value="1"/>
</dbReference>
<feature type="domain" description="Activator of Hsp90 ATPase homologue 1/2-like C-terminal" evidence="2">
    <location>
        <begin position="14"/>
        <end position="140"/>
    </location>
</feature>
<dbReference type="Gene3D" id="3.30.530.20">
    <property type="match status" value="1"/>
</dbReference>
<dbReference type="Proteomes" id="UP000266118">
    <property type="component" value="Chromosome"/>
</dbReference>
<evidence type="ECO:0000313" key="3">
    <source>
        <dbReference type="EMBL" id="AYD48891.1"/>
    </source>
</evidence>
<name>A0A386HTS1_9BACT</name>
<dbReference type="RefSeq" id="WP_119990076.1">
    <property type="nucleotide sequence ID" value="NZ_CP032489.1"/>
</dbReference>
<dbReference type="KEGG" id="ark:D6B99_15510"/>
<dbReference type="AlphaFoldDB" id="A0A386HTS1"/>
<keyword evidence="4" id="KW-1185">Reference proteome</keyword>
<organism evidence="3 4">
    <name type="scientific">Arachidicoccus soli</name>
    <dbReference type="NCBI Taxonomy" id="2341117"/>
    <lineage>
        <taxon>Bacteria</taxon>
        <taxon>Pseudomonadati</taxon>
        <taxon>Bacteroidota</taxon>
        <taxon>Chitinophagia</taxon>
        <taxon>Chitinophagales</taxon>
        <taxon>Chitinophagaceae</taxon>
        <taxon>Arachidicoccus</taxon>
    </lineage>
</organism>
<dbReference type="EMBL" id="CP032489">
    <property type="protein sequence ID" value="AYD48891.1"/>
    <property type="molecule type" value="Genomic_DNA"/>
</dbReference>
<sequence>MTKIIKHQFLYAQPKEMVWEYLTNSELLEQWLMSNDFLPIVGHEFRFTTNPIPALDFDGIHYCKVLEVVPGETLSYTWNTGPGNGKITMESVVTWTLRQTEKGTEVTLEHRGFAKAENLAFYNGLLKGWVEKLEKINKLLNAVTNGDTEA</sequence>
<dbReference type="OrthoDB" id="2355173at2"/>
<evidence type="ECO:0000313" key="4">
    <source>
        <dbReference type="Proteomes" id="UP000266118"/>
    </source>
</evidence>
<evidence type="ECO:0000256" key="1">
    <source>
        <dbReference type="ARBA" id="ARBA00006817"/>
    </source>
</evidence>
<evidence type="ECO:0000259" key="2">
    <source>
        <dbReference type="Pfam" id="PF08327"/>
    </source>
</evidence>
<gene>
    <name evidence="3" type="ORF">D6B99_15510</name>
</gene>
<dbReference type="InterPro" id="IPR013538">
    <property type="entry name" value="ASHA1/2-like_C"/>
</dbReference>